<gene>
    <name evidence="1" type="ORF">FFV09_22970</name>
</gene>
<sequence>MSQERTEQRFTDQQMRDALQRLIEGKHSLHIPPQPDDEDFVITAAIDEALKSRSYIAGLKATAQELFEGRTNDWAEIERLNAVIADKEAQIESTEGRSTDVLDDNSIAWKEVERLNAVIGELNEKMQARDYIIESAHRAIKSATDQGDKMIAIRDETIRDLTAKVQERDKYIESLTARQIAFGADLDTRDKEIERLRAALESVQSNVRAVFHSSSVGSIPEKYASVALHTIWAALKGAE</sequence>
<name>A0A4Y6V0E7_SACBS</name>
<dbReference type="EMBL" id="CP041217">
    <property type="protein sequence ID" value="QDH23473.1"/>
    <property type="molecule type" value="Genomic_DNA"/>
</dbReference>
<proteinExistence type="predicted"/>
<organism evidence="1 2">
    <name type="scientific">Saccharibacillus brassicae</name>
    <dbReference type="NCBI Taxonomy" id="2583377"/>
    <lineage>
        <taxon>Bacteria</taxon>
        <taxon>Bacillati</taxon>
        <taxon>Bacillota</taxon>
        <taxon>Bacilli</taxon>
        <taxon>Bacillales</taxon>
        <taxon>Paenibacillaceae</taxon>
        <taxon>Saccharibacillus</taxon>
    </lineage>
</organism>
<evidence type="ECO:0008006" key="3">
    <source>
        <dbReference type="Google" id="ProtNLM"/>
    </source>
</evidence>
<keyword evidence="2" id="KW-1185">Reference proteome</keyword>
<evidence type="ECO:0000313" key="2">
    <source>
        <dbReference type="Proteomes" id="UP000316968"/>
    </source>
</evidence>
<reference evidence="1 2" key="1">
    <citation type="submission" date="2019-06" db="EMBL/GenBank/DDBJ databases">
        <title>Saccharibacillus brassicae sp. nov., an endophytic bacterium isolated from Chinese cabbage seeds (Brassica pekinensis).</title>
        <authorList>
            <person name="Jiang L."/>
            <person name="Lee J."/>
            <person name="Kim S.W."/>
        </authorList>
    </citation>
    <scope>NUCLEOTIDE SEQUENCE [LARGE SCALE GENOMIC DNA]</scope>
    <source>
        <strain evidence="2">KCTC 43072 / ATSA2</strain>
    </source>
</reference>
<dbReference type="Proteomes" id="UP000316968">
    <property type="component" value="Chromosome"/>
</dbReference>
<protein>
    <recommendedName>
        <fullName evidence="3">Ead/Ea22-like family protein</fullName>
    </recommendedName>
</protein>
<evidence type="ECO:0000313" key="1">
    <source>
        <dbReference type="EMBL" id="QDH23473.1"/>
    </source>
</evidence>
<dbReference type="KEGG" id="saca:FFV09_22970"/>
<dbReference type="RefSeq" id="WP_141450010.1">
    <property type="nucleotide sequence ID" value="NZ_CP041217.1"/>
</dbReference>
<accession>A0A4Y6V0E7</accession>
<dbReference type="OrthoDB" id="10018977at2"/>
<dbReference type="AlphaFoldDB" id="A0A4Y6V0E7"/>